<evidence type="ECO:0000256" key="1">
    <source>
        <dbReference type="PROSITE-ProRule" id="PRU00169"/>
    </source>
</evidence>
<dbReference type="InterPro" id="IPR037522">
    <property type="entry name" value="HD_GYP_dom"/>
</dbReference>
<dbReference type="RefSeq" id="WP_092409168.1">
    <property type="nucleotide sequence ID" value="NZ_FOVF01000023.1"/>
</dbReference>
<dbReference type="InterPro" id="IPR001789">
    <property type="entry name" value="Sig_transdc_resp-reg_receiver"/>
</dbReference>
<sequence>MGLIDDGLDFSLEPTRLAPPWKVMIVDDEPEVHQVTRLVLANFRFAERPLQLLSAFSSAEAEALLREHPDTAVILLDVVMETEQAGLDLVRAIRDRLDNHFVRIVLRTGQPGQAPEHEVVAAYDINDYKEKTELTAQKLSTTLYAALRAYRDMRTIESSRRGLELVIKASSEVFSHHHPQHFSSVVLAKLTELIGVEGSALCCRIAHPNGTLPEHFQVTAAIGEYARYLSGNAEEKLPGHMVQSLHRAFSKKQHVFSGDHYVLHFADSDAREALLYVGESHQLDEHGHQLMQVFCSNVAIAYENLHLNQELFDSQLDMLYLLAGAAETRSRETANHVRRVGQLAAMLGRLHGLDEATCELLNYAAPLHDIGKIGIPDAILNKPGLHTPQETVIMRTHAELGSRLLAGSRRPIFQLAAQIALTHHENFDGSGYPNALSGDDIPIAGRITALADVFDALGSRRCYKEPWSDEEIRTYIIEERGRKFDPALTDLLFANWAQVVALRQALPDA</sequence>
<dbReference type="Pfam" id="PF13487">
    <property type="entry name" value="HD_5"/>
    <property type="match status" value="1"/>
</dbReference>
<dbReference type="PROSITE" id="PS50110">
    <property type="entry name" value="RESPONSE_REGULATORY"/>
    <property type="match status" value="1"/>
</dbReference>
<feature type="domain" description="HD-GYP" evidence="3">
    <location>
        <begin position="311"/>
        <end position="508"/>
    </location>
</feature>
<dbReference type="STRING" id="578942.SAMN05216289_12354"/>
<reference evidence="4 5" key="1">
    <citation type="submission" date="2016-10" db="EMBL/GenBank/DDBJ databases">
        <authorList>
            <person name="de Groot N.N."/>
        </authorList>
    </citation>
    <scope>NUCLEOTIDE SEQUENCE [LARGE SCALE GENOMIC DNA]</scope>
    <source>
        <strain evidence="4 5">CGMCC 1.7659</strain>
    </source>
</reference>
<evidence type="ECO:0000259" key="3">
    <source>
        <dbReference type="PROSITE" id="PS51832"/>
    </source>
</evidence>
<dbReference type="SUPFAM" id="SSF52172">
    <property type="entry name" value="CheY-like"/>
    <property type="match status" value="1"/>
</dbReference>
<keyword evidence="5" id="KW-1185">Reference proteome</keyword>
<dbReference type="PANTHER" id="PTHR45228:SF9">
    <property type="entry name" value="3'3'-CGAMP-SPECIFIC PHOSPHODIESTERASE 2"/>
    <property type="match status" value="1"/>
</dbReference>
<evidence type="ECO:0000259" key="2">
    <source>
        <dbReference type="PROSITE" id="PS50110"/>
    </source>
</evidence>
<keyword evidence="1" id="KW-0597">Phosphoprotein</keyword>
<dbReference type="PROSITE" id="PS51832">
    <property type="entry name" value="HD_GYP"/>
    <property type="match status" value="1"/>
</dbReference>
<dbReference type="InterPro" id="IPR052020">
    <property type="entry name" value="Cyclic_di-GMP/3'3'-cGAMP_PDE"/>
</dbReference>
<dbReference type="InterPro" id="IPR003607">
    <property type="entry name" value="HD/PDEase_dom"/>
</dbReference>
<dbReference type="Proteomes" id="UP000198575">
    <property type="component" value="Unassembled WGS sequence"/>
</dbReference>
<dbReference type="AlphaFoldDB" id="A0A1I4Z7V8"/>
<protein>
    <submittedName>
        <fullName evidence="4">Response regulator c-di-GMP phosphodiesterase, RpfG family, contains REC and HD-GYP domains</fullName>
    </submittedName>
</protein>
<evidence type="ECO:0000313" key="5">
    <source>
        <dbReference type="Proteomes" id="UP000198575"/>
    </source>
</evidence>
<dbReference type="OrthoDB" id="9802066at2"/>
<accession>A0A1I4Z7V8</accession>
<dbReference type="PANTHER" id="PTHR45228">
    <property type="entry name" value="CYCLIC DI-GMP PHOSPHODIESTERASE TM_0186-RELATED"/>
    <property type="match status" value="1"/>
</dbReference>
<feature type="modified residue" description="4-aspartylphosphate" evidence="1">
    <location>
        <position position="77"/>
    </location>
</feature>
<dbReference type="SMART" id="SM00448">
    <property type="entry name" value="REC"/>
    <property type="match status" value="1"/>
</dbReference>
<feature type="domain" description="Response regulatory" evidence="2">
    <location>
        <begin position="22"/>
        <end position="146"/>
    </location>
</feature>
<dbReference type="GO" id="GO:0000160">
    <property type="term" value="P:phosphorelay signal transduction system"/>
    <property type="evidence" value="ECO:0007669"/>
    <property type="project" value="InterPro"/>
</dbReference>
<evidence type="ECO:0000313" key="4">
    <source>
        <dbReference type="EMBL" id="SFN46365.1"/>
    </source>
</evidence>
<organism evidence="4 5">
    <name type="scientific">Dokdonella immobilis</name>
    <dbReference type="NCBI Taxonomy" id="578942"/>
    <lineage>
        <taxon>Bacteria</taxon>
        <taxon>Pseudomonadati</taxon>
        <taxon>Pseudomonadota</taxon>
        <taxon>Gammaproteobacteria</taxon>
        <taxon>Lysobacterales</taxon>
        <taxon>Rhodanobacteraceae</taxon>
        <taxon>Dokdonella</taxon>
    </lineage>
</organism>
<dbReference type="Gene3D" id="1.10.3210.10">
    <property type="entry name" value="Hypothetical protein af1432"/>
    <property type="match status" value="1"/>
</dbReference>
<dbReference type="SMART" id="SM00471">
    <property type="entry name" value="HDc"/>
    <property type="match status" value="1"/>
</dbReference>
<dbReference type="EMBL" id="FOVF01000023">
    <property type="protein sequence ID" value="SFN46365.1"/>
    <property type="molecule type" value="Genomic_DNA"/>
</dbReference>
<dbReference type="InterPro" id="IPR011006">
    <property type="entry name" value="CheY-like_superfamily"/>
</dbReference>
<dbReference type="SUPFAM" id="SSF109604">
    <property type="entry name" value="HD-domain/PDEase-like"/>
    <property type="match status" value="1"/>
</dbReference>
<proteinExistence type="predicted"/>
<dbReference type="CDD" id="cd00077">
    <property type="entry name" value="HDc"/>
    <property type="match status" value="1"/>
</dbReference>
<dbReference type="GO" id="GO:0008081">
    <property type="term" value="F:phosphoric diester hydrolase activity"/>
    <property type="evidence" value="ECO:0007669"/>
    <property type="project" value="UniProtKB-ARBA"/>
</dbReference>
<dbReference type="InterPro" id="IPR021800">
    <property type="entry name" value="DUF3369"/>
</dbReference>
<name>A0A1I4Z7V8_9GAMM</name>
<gene>
    <name evidence="4" type="ORF">SAMN05216289_12354</name>
</gene>
<dbReference type="Pfam" id="PF11849">
    <property type="entry name" value="DUF3369"/>
    <property type="match status" value="1"/>
</dbReference>
<dbReference type="Gene3D" id="3.40.50.2300">
    <property type="match status" value="1"/>
</dbReference>